<dbReference type="Proteomes" id="UP000077266">
    <property type="component" value="Unassembled WGS sequence"/>
</dbReference>
<gene>
    <name evidence="2" type="ORF">EXIGLDRAFT_750357</name>
</gene>
<dbReference type="EMBL" id="KV426037">
    <property type="protein sequence ID" value="KZV90945.1"/>
    <property type="molecule type" value="Genomic_DNA"/>
</dbReference>
<proteinExistence type="predicted"/>
<name>A0A165GSG0_EXIGL</name>
<feature type="region of interest" description="Disordered" evidence="1">
    <location>
        <begin position="160"/>
        <end position="210"/>
    </location>
</feature>
<dbReference type="AlphaFoldDB" id="A0A165GSG0"/>
<evidence type="ECO:0000256" key="1">
    <source>
        <dbReference type="SAM" id="MobiDB-lite"/>
    </source>
</evidence>
<evidence type="ECO:0000313" key="2">
    <source>
        <dbReference type="EMBL" id="KZV90945.1"/>
    </source>
</evidence>
<keyword evidence="3" id="KW-1185">Reference proteome</keyword>
<accession>A0A165GSG0</accession>
<feature type="compositionally biased region" description="Polar residues" evidence="1">
    <location>
        <begin position="161"/>
        <end position="179"/>
    </location>
</feature>
<reference evidence="2 3" key="1">
    <citation type="journal article" date="2016" name="Mol. Biol. Evol.">
        <title>Comparative Genomics of Early-Diverging Mushroom-Forming Fungi Provides Insights into the Origins of Lignocellulose Decay Capabilities.</title>
        <authorList>
            <person name="Nagy L.G."/>
            <person name="Riley R."/>
            <person name="Tritt A."/>
            <person name="Adam C."/>
            <person name="Daum C."/>
            <person name="Floudas D."/>
            <person name="Sun H."/>
            <person name="Yadav J.S."/>
            <person name="Pangilinan J."/>
            <person name="Larsson K.H."/>
            <person name="Matsuura K."/>
            <person name="Barry K."/>
            <person name="Labutti K."/>
            <person name="Kuo R."/>
            <person name="Ohm R.A."/>
            <person name="Bhattacharya S.S."/>
            <person name="Shirouzu T."/>
            <person name="Yoshinaga Y."/>
            <person name="Martin F.M."/>
            <person name="Grigoriev I.V."/>
            <person name="Hibbett D.S."/>
        </authorList>
    </citation>
    <scope>NUCLEOTIDE SEQUENCE [LARGE SCALE GENOMIC DNA]</scope>
    <source>
        <strain evidence="2 3">HHB12029</strain>
    </source>
</reference>
<protein>
    <submittedName>
        <fullName evidence="2">Uncharacterized protein</fullName>
    </submittedName>
</protein>
<sequence length="210" mass="24012">MALIGASFGTVEIPVQLNLRQLGVHDRRYSTVHPRTVPHAHRPFTASARLCDDLNTLYTPSHILSYAPRPLSDRCCRNREGGVHEHFPGFLQQQWTRIRDTVGRQRNFASKRPTRSATHSNFRYRTYDRRWTQARVQRTVLRVCASALRPVYVRTVRSVRLPSTTQSSPSKPATTQDSRGTTEERASEEFGAVLQRPRAARYLPSSRASE</sequence>
<dbReference type="InParanoid" id="A0A165GSG0"/>
<organism evidence="2 3">
    <name type="scientific">Exidia glandulosa HHB12029</name>
    <dbReference type="NCBI Taxonomy" id="1314781"/>
    <lineage>
        <taxon>Eukaryota</taxon>
        <taxon>Fungi</taxon>
        <taxon>Dikarya</taxon>
        <taxon>Basidiomycota</taxon>
        <taxon>Agaricomycotina</taxon>
        <taxon>Agaricomycetes</taxon>
        <taxon>Auriculariales</taxon>
        <taxon>Exidiaceae</taxon>
        <taxon>Exidia</taxon>
    </lineage>
</organism>
<evidence type="ECO:0000313" key="3">
    <source>
        <dbReference type="Proteomes" id="UP000077266"/>
    </source>
</evidence>